<name>L0I9Z7_HALRX</name>
<sequence length="76" mass="8108">MTTTKSRVPTQGVPSVDAATRHAADALESAGYEAIDVSLPHRTRSTWIVPATTAAGRVRVHIDPRSGATRIVDLDE</sequence>
<dbReference type="Proteomes" id="UP000010846">
    <property type="component" value="Chromosome"/>
</dbReference>
<dbReference type="HOGENOM" id="CLU_2645799_0_0_2"/>
<organism evidence="1 2">
    <name type="scientific">Halovivax ruber (strain DSM 18193 / JCM 13892 / XH-70)</name>
    <dbReference type="NCBI Taxonomy" id="797302"/>
    <lineage>
        <taxon>Archaea</taxon>
        <taxon>Methanobacteriati</taxon>
        <taxon>Methanobacteriota</taxon>
        <taxon>Stenosarchaea group</taxon>
        <taxon>Halobacteria</taxon>
        <taxon>Halobacteriales</taxon>
        <taxon>Natrialbaceae</taxon>
        <taxon>Halovivax</taxon>
    </lineage>
</organism>
<evidence type="ECO:0000313" key="2">
    <source>
        <dbReference type="Proteomes" id="UP000010846"/>
    </source>
</evidence>
<reference evidence="1" key="1">
    <citation type="submission" date="2011-09" db="EMBL/GenBank/DDBJ databases">
        <title>Complete sequence of Halovivax ruber XH-70.</title>
        <authorList>
            <consortium name="US DOE Joint Genome Institute"/>
            <person name="Lucas S."/>
            <person name="Han J."/>
            <person name="Lapidus A."/>
            <person name="Cheng J.-F."/>
            <person name="Goodwin L."/>
            <person name="Pitluck S."/>
            <person name="Peters L."/>
            <person name="Mikhailova N."/>
            <person name="Davenport K."/>
            <person name="Detter J.C."/>
            <person name="Han C."/>
            <person name="Tapia R."/>
            <person name="Land M."/>
            <person name="Hauser L."/>
            <person name="Kyrpides N."/>
            <person name="Ivanova N."/>
            <person name="Pagani I."/>
            <person name="Sproer C."/>
            <person name="Anderson I."/>
            <person name="Woyke T."/>
        </authorList>
    </citation>
    <scope>NUCLEOTIDE SEQUENCE</scope>
    <source>
        <strain evidence="1">XH-70</strain>
    </source>
</reference>
<dbReference type="AlphaFoldDB" id="L0I9Z7"/>
<keyword evidence="2" id="KW-1185">Reference proteome</keyword>
<dbReference type="eggNOG" id="ENOG502N623">
    <property type="taxonomic scope" value="Archaea"/>
</dbReference>
<dbReference type="STRING" id="797302.Halru_1806"/>
<evidence type="ECO:0000313" key="1">
    <source>
        <dbReference type="EMBL" id="AGB16405.1"/>
    </source>
</evidence>
<dbReference type="GeneID" id="14377330"/>
<evidence type="ECO:0008006" key="3">
    <source>
        <dbReference type="Google" id="ProtNLM"/>
    </source>
</evidence>
<dbReference type="OrthoDB" id="196049at2157"/>
<dbReference type="EMBL" id="CP003050">
    <property type="protein sequence ID" value="AGB16405.1"/>
    <property type="molecule type" value="Genomic_DNA"/>
</dbReference>
<dbReference type="RefSeq" id="WP_015301032.1">
    <property type="nucleotide sequence ID" value="NC_019964.1"/>
</dbReference>
<gene>
    <name evidence="1" type="ordered locus">Halru_1806</name>
</gene>
<protein>
    <recommendedName>
        <fullName evidence="3">PepSY domain-containing protein</fullName>
    </recommendedName>
</protein>
<proteinExistence type="predicted"/>
<dbReference type="KEGG" id="hru:Halru_1806"/>
<accession>L0I9Z7</accession>